<evidence type="ECO:0000313" key="3">
    <source>
        <dbReference type="Proteomes" id="UP000215305"/>
    </source>
</evidence>
<feature type="compositionally biased region" description="Basic and acidic residues" evidence="1">
    <location>
        <begin position="75"/>
        <end position="109"/>
    </location>
</feature>
<evidence type="ECO:0000256" key="1">
    <source>
        <dbReference type="SAM" id="MobiDB-lite"/>
    </source>
</evidence>
<dbReference type="EMBL" id="NKHU02000218">
    <property type="protein sequence ID" value="RHZ47575.1"/>
    <property type="molecule type" value="Genomic_DNA"/>
</dbReference>
<feature type="region of interest" description="Disordered" evidence="1">
    <location>
        <begin position="66"/>
        <end position="165"/>
    </location>
</feature>
<proteinExistence type="predicted"/>
<name>A0A397G989_ASPTH</name>
<dbReference type="OrthoDB" id="4590707at2759"/>
<comment type="caution">
    <text evidence="2">The sequence shown here is derived from an EMBL/GenBank/DDBJ whole genome shotgun (WGS) entry which is preliminary data.</text>
</comment>
<dbReference type="VEuPathDB" id="FungiDB:CDV56_104754"/>
<organism evidence="2 3">
    <name type="scientific">Aspergillus thermomutatus</name>
    <name type="common">Neosartorya pseudofischeri</name>
    <dbReference type="NCBI Taxonomy" id="41047"/>
    <lineage>
        <taxon>Eukaryota</taxon>
        <taxon>Fungi</taxon>
        <taxon>Dikarya</taxon>
        <taxon>Ascomycota</taxon>
        <taxon>Pezizomycotina</taxon>
        <taxon>Eurotiomycetes</taxon>
        <taxon>Eurotiomycetidae</taxon>
        <taxon>Eurotiales</taxon>
        <taxon>Aspergillaceae</taxon>
        <taxon>Aspergillus</taxon>
        <taxon>Aspergillus subgen. Fumigati</taxon>
    </lineage>
</organism>
<reference evidence="2" key="1">
    <citation type="submission" date="2018-08" db="EMBL/GenBank/DDBJ databases">
        <title>Draft genome sequence of azole-resistant Aspergillus thermomutatus (Neosartorya pseudofischeri) strain HMR AF 39, isolated from a human nasal aspirate.</title>
        <authorList>
            <person name="Parent-Michaud M."/>
            <person name="Dufresne P.J."/>
            <person name="Fournier E."/>
            <person name="Martineau C."/>
            <person name="Moreira S."/>
            <person name="Perkins V."/>
            <person name="De Repentigny L."/>
            <person name="Dufresne S.F."/>
        </authorList>
    </citation>
    <scope>NUCLEOTIDE SEQUENCE [LARGE SCALE GENOMIC DNA]</scope>
    <source>
        <strain evidence="2">HMR AF 39</strain>
    </source>
</reference>
<sequence length="165" mass="17958">MVLARPQMIRASLRAVGATARRPVQQAGRRTYASAKENVKKFSDFPWMLASVGLGVPAAFYLLQTEPSKTPPHGHHGEDKLTEKEVKDVPIEEKLQTDEKPSAVDEPASRKPPSGHNTMSSKQEGVDNADTANPYVADPGKSVKGEGETDSVKMKGSIDPERPQR</sequence>
<accession>A0A397G989</accession>
<dbReference type="AlphaFoldDB" id="A0A397G989"/>
<evidence type="ECO:0000313" key="2">
    <source>
        <dbReference type="EMBL" id="RHZ47575.1"/>
    </source>
</evidence>
<gene>
    <name evidence="2" type="ORF">CDV56_104754</name>
</gene>
<dbReference type="STRING" id="41047.A0A397G989"/>
<keyword evidence="3" id="KW-1185">Reference proteome</keyword>
<dbReference type="Proteomes" id="UP000215305">
    <property type="component" value="Unassembled WGS sequence"/>
</dbReference>
<feature type="compositionally biased region" description="Basic and acidic residues" evidence="1">
    <location>
        <begin position="141"/>
        <end position="165"/>
    </location>
</feature>
<dbReference type="RefSeq" id="XP_026611635.1">
    <property type="nucleotide sequence ID" value="XM_026758373.1"/>
</dbReference>
<dbReference type="GeneID" id="38126728"/>
<protein>
    <submittedName>
        <fullName evidence="2">Uncharacterized protein</fullName>
    </submittedName>
</protein>